<dbReference type="Gene3D" id="1.10.10.10">
    <property type="entry name" value="Winged helix-like DNA-binding domain superfamily/Winged helix DNA-binding domain"/>
    <property type="match status" value="1"/>
</dbReference>
<dbReference type="InterPro" id="IPR002577">
    <property type="entry name" value="HTH_HxlR"/>
</dbReference>
<dbReference type="PANTHER" id="PTHR33204">
    <property type="entry name" value="TRANSCRIPTIONAL REGULATOR, MARR FAMILY"/>
    <property type="match status" value="1"/>
</dbReference>
<reference evidence="5 6" key="1">
    <citation type="submission" date="2016-10" db="EMBL/GenBank/DDBJ databases">
        <authorList>
            <person name="de Groot N.N."/>
        </authorList>
    </citation>
    <scope>NUCLEOTIDE SEQUENCE [LARGE SCALE GENOMIC DNA]</scope>
    <source>
        <strain evidence="5 6">CGMCC 1.10434</strain>
    </source>
</reference>
<name>A0A1H8LQA2_9BACI</name>
<dbReference type="Proteomes" id="UP000199300">
    <property type="component" value="Unassembled WGS sequence"/>
</dbReference>
<proteinExistence type="predicted"/>
<accession>A0A1H8LQA2</accession>
<dbReference type="PROSITE" id="PS51118">
    <property type="entry name" value="HTH_HXLR"/>
    <property type="match status" value="1"/>
</dbReference>
<evidence type="ECO:0000256" key="1">
    <source>
        <dbReference type="ARBA" id="ARBA00023015"/>
    </source>
</evidence>
<feature type="domain" description="HTH hxlR-type" evidence="4">
    <location>
        <begin position="10"/>
        <end position="109"/>
    </location>
</feature>
<dbReference type="Pfam" id="PF01638">
    <property type="entry name" value="HxlR"/>
    <property type="match status" value="1"/>
</dbReference>
<gene>
    <name evidence="5" type="ORF">SAMN04488134_103287</name>
</gene>
<dbReference type="InterPro" id="IPR036390">
    <property type="entry name" value="WH_DNA-bd_sf"/>
</dbReference>
<evidence type="ECO:0000259" key="4">
    <source>
        <dbReference type="PROSITE" id="PS51118"/>
    </source>
</evidence>
<dbReference type="InterPro" id="IPR036388">
    <property type="entry name" value="WH-like_DNA-bd_sf"/>
</dbReference>
<evidence type="ECO:0000256" key="2">
    <source>
        <dbReference type="ARBA" id="ARBA00023125"/>
    </source>
</evidence>
<dbReference type="GO" id="GO:0003677">
    <property type="term" value="F:DNA binding"/>
    <property type="evidence" value="ECO:0007669"/>
    <property type="project" value="UniProtKB-KW"/>
</dbReference>
<dbReference type="OrthoDB" id="9791143at2"/>
<dbReference type="AlphaFoldDB" id="A0A1H8LQA2"/>
<sequence>MKGKGFRSNCPINYGLEMIGDGWSLLVVRDIIFANKHTFGEFIQSEEGIARNILSNRLNKLIEKGMIKKEDHVSDKRKDYYQLTEKGIRLVPVLIELSLWSSEQEPETADQANWIKKASLTNEELISLTHIAVNAGKSLFDVI</sequence>
<dbReference type="SUPFAM" id="SSF46785">
    <property type="entry name" value="Winged helix' DNA-binding domain"/>
    <property type="match status" value="1"/>
</dbReference>
<evidence type="ECO:0000313" key="5">
    <source>
        <dbReference type="EMBL" id="SEO07264.1"/>
    </source>
</evidence>
<organism evidence="5 6">
    <name type="scientific">Amphibacillus marinus</name>
    <dbReference type="NCBI Taxonomy" id="872970"/>
    <lineage>
        <taxon>Bacteria</taxon>
        <taxon>Bacillati</taxon>
        <taxon>Bacillota</taxon>
        <taxon>Bacilli</taxon>
        <taxon>Bacillales</taxon>
        <taxon>Bacillaceae</taxon>
        <taxon>Amphibacillus</taxon>
    </lineage>
</organism>
<keyword evidence="2" id="KW-0238">DNA-binding</keyword>
<keyword evidence="3" id="KW-0804">Transcription</keyword>
<evidence type="ECO:0000313" key="6">
    <source>
        <dbReference type="Proteomes" id="UP000199300"/>
    </source>
</evidence>
<dbReference type="EMBL" id="FODJ01000003">
    <property type="protein sequence ID" value="SEO07264.1"/>
    <property type="molecule type" value="Genomic_DNA"/>
</dbReference>
<keyword evidence="6" id="KW-1185">Reference proteome</keyword>
<evidence type="ECO:0000256" key="3">
    <source>
        <dbReference type="ARBA" id="ARBA00023163"/>
    </source>
</evidence>
<protein>
    <submittedName>
        <fullName evidence="5">Transcriptional regulator, HxlR family</fullName>
    </submittedName>
</protein>
<dbReference type="RefSeq" id="WP_091496221.1">
    <property type="nucleotide sequence ID" value="NZ_FODJ01000003.1"/>
</dbReference>
<dbReference type="PANTHER" id="PTHR33204:SF37">
    <property type="entry name" value="HTH-TYPE TRANSCRIPTIONAL REGULATOR YODB"/>
    <property type="match status" value="1"/>
</dbReference>
<keyword evidence="1" id="KW-0805">Transcription regulation</keyword>
<dbReference type="STRING" id="872970.SAMN04488134_103287"/>